<evidence type="ECO:0000256" key="1">
    <source>
        <dbReference type="ARBA" id="ARBA00004651"/>
    </source>
</evidence>
<dbReference type="Pfam" id="PF00005">
    <property type="entry name" value="ABC_tran"/>
    <property type="match status" value="1"/>
</dbReference>
<evidence type="ECO:0000256" key="5">
    <source>
        <dbReference type="ARBA" id="ARBA00022989"/>
    </source>
</evidence>
<dbReference type="InterPro" id="IPR014223">
    <property type="entry name" value="ABC_CydC/D"/>
</dbReference>
<feature type="transmembrane region" description="Helical" evidence="7">
    <location>
        <begin position="159"/>
        <end position="183"/>
    </location>
</feature>
<feature type="transmembrane region" description="Helical" evidence="7">
    <location>
        <begin position="20"/>
        <end position="42"/>
    </location>
</feature>
<dbReference type="NCBIfam" id="TIGR02868">
    <property type="entry name" value="CydC"/>
    <property type="match status" value="1"/>
</dbReference>
<dbReference type="PROSITE" id="PS00211">
    <property type="entry name" value="ABC_TRANSPORTER_1"/>
    <property type="match status" value="1"/>
</dbReference>
<dbReference type="EMBL" id="BAAAUV010000002">
    <property type="protein sequence ID" value="GAA3198505.1"/>
    <property type="molecule type" value="Genomic_DNA"/>
</dbReference>
<evidence type="ECO:0000256" key="7">
    <source>
        <dbReference type="SAM" id="Phobius"/>
    </source>
</evidence>
<sequence>MAVRTGRAAGAGAGVRGRTAAGAVLGAAALACGIGLMATSGYLISRAAERPPVLYLMVAIVSVRAFGMGRGVLRYAERLVSHDAALRLLERTRVRVYDRLVDLAPGGLGAARTLGLVVTSADGVAERWVRGRIPFASAALAGAAAVALEWWVLPPAGGVLLAGLLAGGVVAPLLTWAATGRAAERAAEARDRMTALTVDTLHGLPELVACGAAPARLAELADRDAALDDAARRAAGSLGLGSALTALSCGATVAGALALAVPAARSGELAPVLVAVAVLTPLAAFEAVTSLAAAARQFLESRESDRLLGAVLAAPPPVAEGGAEPGEGIGISVRGLRARWPGADRDALAGFDLEVPPGRKVAVFGESGAGKSTLAAVLTRFVEYEGSVTLGGVELRDMAGDDIRRIIGLCAQDAHVFATTVAENIRLARPGASDAEVAAVMLRAGLDLDPSRRPPVSGGERQRIALARALLAGFPVLILDEPDAHLDPATADRVLADLLRAAGDRTVLLITHRPGVPGADPVLREMDEVLTVTAPT</sequence>
<feature type="transmembrane region" description="Helical" evidence="7">
    <location>
        <begin position="54"/>
        <end position="73"/>
    </location>
</feature>
<dbReference type="InterPro" id="IPR017871">
    <property type="entry name" value="ABC_transporter-like_CS"/>
</dbReference>
<gene>
    <name evidence="10" type="ORF">GCM10010468_10260</name>
</gene>
<evidence type="ECO:0000313" key="11">
    <source>
        <dbReference type="Proteomes" id="UP001501237"/>
    </source>
</evidence>
<dbReference type="PANTHER" id="PTHR24221">
    <property type="entry name" value="ATP-BINDING CASSETTE SUB-FAMILY B"/>
    <property type="match status" value="1"/>
</dbReference>
<evidence type="ECO:0000256" key="4">
    <source>
        <dbReference type="ARBA" id="ARBA00022840"/>
    </source>
</evidence>
<feature type="domain" description="ABC transmembrane type-1" evidence="9">
    <location>
        <begin position="20"/>
        <end position="300"/>
    </location>
</feature>
<keyword evidence="11" id="KW-1185">Reference proteome</keyword>
<dbReference type="Gene3D" id="1.20.1560.10">
    <property type="entry name" value="ABC transporter type 1, transmembrane domain"/>
    <property type="match status" value="1"/>
</dbReference>
<dbReference type="SMART" id="SM00382">
    <property type="entry name" value="AAA"/>
    <property type="match status" value="1"/>
</dbReference>
<evidence type="ECO:0008006" key="12">
    <source>
        <dbReference type="Google" id="ProtNLM"/>
    </source>
</evidence>
<keyword evidence="3" id="KW-0547">Nucleotide-binding</keyword>
<keyword evidence="6 7" id="KW-0472">Membrane</keyword>
<reference evidence="11" key="1">
    <citation type="journal article" date="2019" name="Int. J. Syst. Evol. Microbiol.">
        <title>The Global Catalogue of Microorganisms (GCM) 10K type strain sequencing project: providing services to taxonomists for standard genome sequencing and annotation.</title>
        <authorList>
            <consortium name="The Broad Institute Genomics Platform"/>
            <consortium name="The Broad Institute Genome Sequencing Center for Infectious Disease"/>
            <person name="Wu L."/>
            <person name="Ma J."/>
        </authorList>
    </citation>
    <scope>NUCLEOTIDE SEQUENCE [LARGE SCALE GENOMIC DNA]</scope>
    <source>
        <strain evidence="11">JCM 9377</strain>
    </source>
</reference>
<keyword evidence="4" id="KW-0067">ATP-binding</keyword>
<name>A0ABP6Q075_9ACTN</name>
<evidence type="ECO:0000256" key="3">
    <source>
        <dbReference type="ARBA" id="ARBA00022741"/>
    </source>
</evidence>
<protein>
    <recommendedName>
        <fullName evidence="12">ATP-binding cassette subfamily C protein CydC</fullName>
    </recommendedName>
</protein>
<keyword evidence="5 7" id="KW-1133">Transmembrane helix</keyword>
<comment type="subcellular location">
    <subcellularLocation>
        <location evidence="1">Cell membrane</location>
        <topology evidence="1">Multi-pass membrane protein</topology>
    </subcellularLocation>
</comment>
<dbReference type="InterPro" id="IPR011527">
    <property type="entry name" value="ABC1_TM_dom"/>
</dbReference>
<dbReference type="SUPFAM" id="SSF90123">
    <property type="entry name" value="ABC transporter transmembrane region"/>
    <property type="match status" value="1"/>
</dbReference>
<proteinExistence type="predicted"/>
<dbReference type="InterPro" id="IPR036640">
    <property type="entry name" value="ABC1_TM_sf"/>
</dbReference>
<evidence type="ECO:0000259" key="8">
    <source>
        <dbReference type="PROSITE" id="PS50893"/>
    </source>
</evidence>
<dbReference type="PANTHER" id="PTHR24221:SF654">
    <property type="entry name" value="ATP-BINDING CASSETTE SUB-FAMILY B MEMBER 6"/>
    <property type="match status" value="1"/>
</dbReference>
<evidence type="ECO:0000256" key="6">
    <source>
        <dbReference type="ARBA" id="ARBA00023136"/>
    </source>
</evidence>
<dbReference type="PROSITE" id="PS50929">
    <property type="entry name" value="ABC_TM1F"/>
    <property type="match status" value="1"/>
</dbReference>
<dbReference type="InterPro" id="IPR003439">
    <property type="entry name" value="ABC_transporter-like_ATP-bd"/>
</dbReference>
<comment type="caution">
    <text evidence="10">The sequence shown here is derived from an EMBL/GenBank/DDBJ whole genome shotgun (WGS) entry which is preliminary data.</text>
</comment>
<evidence type="ECO:0000256" key="2">
    <source>
        <dbReference type="ARBA" id="ARBA00022692"/>
    </source>
</evidence>
<organism evidence="10 11">
    <name type="scientific">Actinocorallia longicatena</name>
    <dbReference type="NCBI Taxonomy" id="111803"/>
    <lineage>
        <taxon>Bacteria</taxon>
        <taxon>Bacillati</taxon>
        <taxon>Actinomycetota</taxon>
        <taxon>Actinomycetes</taxon>
        <taxon>Streptosporangiales</taxon>
        <taxon>Thermomonosporaceae</taxon>
        <taxon>Actinocorallia</taxon>
    </lineage>
</organism>
<dbReference type="PROSITE" id="PS51257">
    <property type="entry name" value="PROKAR_LIPOPROTEIN"/>
    <property type="match status" value="1"/>
</dbReference>
<feature type="transmembrane region" description="Helical" evidence="7">
    <location>
        <begin position="238"/>
        <end position="260"/>
    </location>
</feature>
<dbReference type="InterPro" id="IPR003593">
    <property type="entry name" value="AAA+_ATPase"/>
</dbReference>
<feature type="transmembrane region" description="Helical" evidence="7">
    <location>
        <begin position="133"/>
        <end position="153"/>
    </location>
</feature>
<dbReference type="CDD" id="cd03228">
    <property type="entry name" value="ABCC_MRP_Like"/>
    <property type="match status" value="1"/>
</dbReference>
<dbReference type="Gene3D" id="3.40.50.300">
    <property type="entry name" value="P-loop containing nucleotide triphosphate hydrolases"/>
    <property type="match status" value="1"/>
</dbReference>
<dbReference type="Proteomes" id="UP001501237">
    <property type="component" value="Unassembled WGS sequence"/>
</dbReference>
<accession>A0ABP6Q075</accession>
<keyword evidence="2 7" id="KW-0812">Transmembrane</keyword>
<dbReference type="InterPro" id="IPR027417">
    <property type="entry name" value="P-loop_NTPase"/>
</dbReference>
<dbReference type="PROSITE" id="PS50893">
    <property type="entry name" value="ABC_TRANSPORTER_2"/>
    <property type="match status" value="1"/>
</dbReference>
<dbReference type="InterPro" id="IPR039421">
    <property type="entry name" value="Type_1_exporter"/>
</dbReference>
<dbReference type="SUPFAM" id="SSF52540">
    <property type="entry name" value="P-loop containing nucleoside triphosphate hydrolases"/>
    <property type="match status" value="1"/>
</dbReference>
<evidence type="ECO:0000259" key="9">
    <source>
        <dbReference type="PROSITE" id="PS50929"/>
    </source>
</evidence>
<feature type="domain" description="ABC transporter" evidence="8">
    <location>
        <begin position="331"/>
        <end position="536"/>
    </location>
</feature>
<feature type="transmembrane region" description="Helical" evidence="7">
    <location>
        <begin position="272"/>
        <end position="294"/>
    </location>
</feature>
<evidence type="ECO:0000313" key="10">
    <source>
        <dbReference type="EMBL" id="GAA3198505.1"/>
    </source>
</evidence>